<dbReference type="GO" id="GO:0030313">
    <property type="term" value="C:cell envelope"/>
    <property type="evidence" value="ECO:0007669"/>
    <property type="project" value="UniProtKB-SubCell"/>
</dbReference>
<comment type="similarity">
    <text evidence="2">Belongs to the bacterial solute-binding protein 5 family.</text>
</comment>
<keyword evidence="4" id="KW-0732">Signal</keyword>
<keyword evidence="7" id="KW-1185">Reference proteome</keyword>
<evidence type="ECO:0000256" key="1">
    <source>
        <dbReference type="ARBA" id="ARBA00004196"/>
    </source>
</evidence>
<comment type="subcellular location">
    <subcellularLocation>
        <location evidence="1">Cell envelope</location>
    </subcellularLocation>
</comment>
<dbReference type="Gene3D" id="3.10.105.10">
    <property type="entry name" value="Dipeptide-binding Protein, Domain 3"/>
    <property type="match status" value="1"/>
</dbReference>
<dbReference type="Pfam" id="PF00496">
    <property type="entry name" value="SBP_bac_5"/>
    <property type="match status" value="1"/>
</dbReference>
<dbReference type="Proteomes" id="UP000619536">
    <property type="component" value="Unassembled WGS sequence"/>
</dbReference>
<dbReference type="EMBL" id="BMDH01000005">
    <property type="protein sequence ID" value="GGI15179.1"/>
    <property type="molecule type" value="Genomic_DNA"/>
</dbReference>
<evidence type="ECO:0000256" key="2">
    <source>
        <dbReference type="ARBA" id="ARBA00005695"/>
    </source>
</evidence>
<evidence type="ECO:0000256" key="3">
    <source>
        <dbReference type="ARBA" id="ARBA00022448"/>
    </source>
</evidence>
<protein>
    <submittedName>
        <fullName evidence="6">ABC transporter substrate-binding protein</fullName>
    </submittedName>
</protein>
<dbReference type="GO" id="GO:0015833">
    <property type="term" value="P:peptide transport"/>
    <property type="evidence" value="ECO:0007669"/>
    <property type="project" value="TreeGrafter"/>
</dbReference>
<dbReference type="GO" id="GO:0042597">
    <property type="term" value="C:periplasmic space"/>
    <property type="evidence" value="ECO:0007669"/>
    <property type="project" value="UniProtKB-ARBA"/>
</dbReference>
<organism evidence="6 7">
    <name type="scientific">Galliscardovia ingluviei</name>
    <dbReference type="NCBI Taxonomy" id="1769422"/>
    <lineage>
        <taxon>Bacteria</taxon>
        <taxon>Bacillati</taxon>
        <taxon>Actinomycetota</taxon>
        <taxon>Actinomycetes</taxon>
        <taxon>Bifidobacteriales</taxon>
        <taxon>Bifidobacteriaceae</taxon>
        <taxon>Galliscardovia</taxon>
    </lineage>
</organism>
<evidence type="ECO:0000313" key="6">
    <source>
        <dbReference type="EMBL" id="GGI15179.1"/>
    </source>
</evidence>
<sequence>MRSTAIFLVLLLVFGTCGWFAYAAIVHHQTPTQLITQQGPNTTLTIGSTEALPSLDIQKDTSTALDQVLLNNVYETLLNRDQHNNPVAGIAQSWQQSDDGLQYTFQLHNAMQFASGHTLDADDVVWSLQQVIEHQFIGHEQLRNISEVSAPNKHTVHITLSSPNPELAWALTGRAGIVYDSESHIDYTKQVAGSGPFTIGNFTAGQPITLTYNAQYWGEKAHIGSIVVKPYADAHQAAQDFIAGSLDALIPVDIAQISMLQEQAKKHDFTLQQGTSAAKVVLGFNSSPDSLFSDQLLRTAARQSIDKTALAKTYNGTPLYGPLTTLDPGYEDLSSKFPYDPASARRRMSFFYLSAVKTLVYPDTFGEQIGHTIADQLHQVGFNIDVQMVDTQTWKDRIANNQFDLTLYELPDAHDYDWYIANGNPLHFTDAQSEELYAKAMQATNQQDYAQALSQYAERLSDVSPVDWLYQDSPWIVWHNKVQHLPTAMVSQYLPLRDVNIQE</sequence>
<reference evidence="6" key="1">
    <citation type="journal article" date="2014" name="Int. J. Syst. Evol. Microbiol.">
        <title>Complete genome sequence of Corynebacterium casei LMG S-19264T (=DSM 44701T), isolated from a smear-ripened cheese.</title>
        <authorList>
            <consortium name="US DOE Joint Genome Institute (JGI-PGF)"/>
            <person name="Walter F."/>
            <person name="Albersmeier A."/>
            <person name="Kalinowski J."/>
            <person name="Ruckert C."/>
        </authorList>
    </citation>
    <scope>NUCLEOTIDE SEQUENCE</scope>
    <source>
        <strain evidence="6">CCM 8606</strain>
    </source>
</reference>
<accession>A0A8J3AK70</accession>
<dbReference type="Gene3D" id="3.40.190.10">
    <property type="entry name" value="Periplasmic binding protein-like II"/>
    <property type="match status" value="1"/>
</dbReference>
<dbReference type="SUPFAM" id="SSF53850">
    <property type="entry name" value="Periplasmic binding protein-like II"/>
    <property type="match status" value="1"/>
</dbReference>
<dbReference type="GO" id="GO:0043190">
    <property type="term" value="C:ATP-binding cassette (ABC) transporter complex"/>
    <property type="evidence" value="ECO:0007669"/>
    <property type="project" value="InterPro"/>
</dbReference>
<keyword evidence="3" id="KW-0813">Transport</keyword>
<evidence type="ECO:0000259" key="5">
    <source>
        <dbReference type="Pfam" id="PF00496"/>
    </source>
</evidence>
<dbReference type="InterPro" id="IPR039424">
    <property type="entry name" value="SBP_5"/>
</dbReference>
<feature type="domain" description="Solute-binding protein family 5" evidence="5">
    <location>
        <begin position="86"/>
        <end position="409"/>
    </location>
</feature>
<name>A0A8J3AK70_9BIFI</name>
<comment type="caution">
    <text evidence="6">The sequence shown here is derived from an EMBL/GenBank/DDBJ whole genome shotgun (WGS) entry which is preliminary data.</text>
</comment>
<reference evidence="6" key="2">
    <citation type="submission" date="2020-09" db="EMBL/GenBank/DDBJ databases">
        <authorList>
            <person name="Sun Q."/>
            <person name="Sedlacek I."/>
        </authorList>
    </citation>
    <scope>NUCLEOTIDE SEQUENCE</scope>
    <source>
        <strain evidence="6">CCM 8606</strain>
    </source>
</reference>
<dbReference type="AlphaFoldDB" id="A0A8J3AK70"/>
<dbReference type="GO" id="GO:1904680">
    <property type="term" value="F:peptide transmembrane transporter activity"/>
    <property type="evidence" value="ECO:0007669"/>
    <property type="project" value="TreeGrafter"/>
</dbReference>
<proteinExistence type="inferred from homology"/>
<dbReference type="InterPro" id="IPR030678">
    <property type="entry name" value="Peptide/Ni-bd"/>
</dbReference>
<dbReference type="PANTHER" id="PTHR30290:SF10">
    <property type="entry name" value="PERIPLASMIC OLIGOPEPTIDE-BINDING PROTEIN-RELATED"/>
    <property type="match status" value="1"/>
</dbReference>
<evidence type="ECO:0000256" key="4">
    <source>
        <dbReference type="ARBA" id="ARBA00022729"/>
    </source>
</evidence>
<dbReference type="InterPro" id="IPR000914">
    <property type="entry name" value="SBP_5_dom"/>
</dbReference>
<gene>
    <name evidence="6" type="ORF">GCM10007377_14610</name>
</gene>
<evidence type="ECO:0000313" key="7">
    <source>
        <dbReference type="Proteomes" id="UP000619536"/>
    </source>
</evidence>
<dbReference type="PANTHER" id="PTHR30290">
    <property type="entry name" value="PERIPLASMIC BINDING COMPONENT OF ABC TRANSPORTER"/>
    <property type="match status" value="1"/>
</dbReference>
<dbReference type="PIRSF" id="PIRSF002741">
    <property type="entry name" value="MppA"/>
    <property type="match status" value="1"/>
</dbReference>